<name>A0ABR4CUY1_9HELO</name>
<evidence type="ECO:0000313" key="2">
    <source>
        <dbReference type="EMBL" id="KAL2073680.1"/>
    </source>
</evidence>
<evidence type="ECO:0000313" key="3">
    <source>
        <dbReference type="Proteomes" id="UP001595075"/>
    </source>
</evidence>
<keyword evidence="3" id="KW-1185">Reference proteome</keyword>
<dbReference type="EMBL" id="JAZHXI010000003">
    <property type="protein sequence ID" value="KAL2073680.1"/>
    <property type="molecule type" value="Genomic_DNA"/>
</dbReference>
<gene>
    <name evidence="2" type="ORF">VTL71DRAFT_11006</name>
</gene>
<feature type="compositionally biased region" description="Polar residues" evidence="1">
    <location>
        <begin position="42"/>
        <end position="53"/>
    </location>
</feature>
<evidence type="ECO:0000256" key="1">
    <source>
        <dbReference type="SAM" id="MobiDB-lite"/>
    </source>
</evidence>
<feature type="region of interest" description="Disordered" evidence="1">
    <location>
        <begin position="1"/>
        <end position="76"/>
    </location>
</feature>
<sequence>MFWERSPASSSPPQVPDACLYKDDEQSQDLPLPVDTHASPRAQPTISNLPDSAQRNKDPELPWPFFKGSAVGSLSL</sequence>
<dbReference type="Proteomes" id="UP001595075">
    <property type="component" value="Unassembled WGS sequence"/>
</dbReference>
<protein>
    <submittedName>
        <fullName evidence="2">Uncharacterized protein</fullName>
    </submittedName>
</protein>
<organism evidence="2 3">
    <name type="scientific">Oculimacula yallundae</name>
    <dbReference type="NCBI Taxonomy" id="86028"/>
    <lineage>
        <taxon>Eukaryota</taxon>
        <taxon>Fungi</taxon>
        <taxon>Dikarya</taxon>
        <taxon>Ascomycota</taxon>
        <taxon>Pezizomycotina</taxon>
        <taxon>Leotiomycetes</taxon>
        <taxon>Helotiales</taxon>
        <taxon>Ploettnerulaceae</taxon>
        <taxon>Oculimacula</taxon>
    </lineage>
</organism>
<accession>A0ABR4CUY1</accession>
<reference evidence="2 3" key="1">
    <citation type="journal article" date="2024" name="Commun. Biol.">
        <title>Comparative genomic analysis of thermophilic fungi reveals convergent evolutionary adaptations and gene losses.</title>
        <authorList>
            <person name="Steindorff A.S."/>
            <person name="Aguilar-Pontes M.V."/>
            <person name="Robinson A.J."/>
            <person name="Andreopoulos B."/>
            <person name="LaButti K."/>
            <person name="Kuo A."/>
            <person name="Mondo S."/>
            <person name="Riley R."/>
            <person name="Otillar R."/>
            <person name="Haridas S."/>
            <person name="Lipzen A."/>
            <person name="Grimwood J."/>
            <person name="Schmutz J."/>
            <person name="Clum A."/>
            <person name="Reid I.D."/>
            <person name="Moisan M.C."/>
            <person name="Butler G."/>
            <person name="Nguyen T.T.M."/>
            <person name="Dewar K."/>
            <person name="Conant G."/>
            <person name="Drula E."/>
            <person name="Henrissat B."/>
            <person name="Hansel C."/>
            <person name="Singer S."/>
            <person name="Hutchinson M.I."/>
            <person name="de Vries R.P."/>
            <person name="Natvig D.O."/>
            <person name="Powell A.J."/>
            <person name="Tsang A."/>
            <person name="Grigoriev I.V."/>
        </authorList>
    </citation>
    <scope>NUCLEOTIDE SEQUENCE [LARGE SCALE GENOMIC DNA]</scope>
    <source>
        <strain evidence="2 3">CBS 494.80</strain>
    </source>
</reference>
<proteinExistence type="predicted"/>
<comment type="caution">
    <text evidence="2">The sequence shown here is derived from an EMBL/GenBank/DDBJ whole genome shotgun (WGS) entry which is preliminary data.</text>
</comment>